<evidence type="ECO:0000313" key="6">
    <source>
        <dbReference type="Proteomes" id="UP001549363"/>
    </source>
</evidence>
<dbReference type="EMBL" id="JBEPSB010000026">
    <property type="protein sequence ID" value="MET4562839.1"/>
    <property type="molecule type" value="Genomic_DNA"/>
</dbReference>
<dbReference type="PROSITE" id="PS01124">
    <property type="entry name" value="HTH_ARAC_FAMILY_2"/>
    <property type="match status" value="1"/>
</dbReference>
<evidence type="ECO:0000256" key="1">
    <source>
        <dbReference type="ARBA" id="ARBA00023015"/>
    </source>
</evidence>
<organism evidence="5 6">
    <name type="scientific">Lysinibacillus parviboronicapiens</name>
    <dbReference type="NCBI Taxonomy" id="436516"/>
    <lineage>
        <taxon>Bacteria</taxon>
        <taxon>Bacillati</taxon>
        <taxon>Bacillota</taxon>
        <taxon>Bacilli</taxon>
        <taxon>Bacillales</taxon>
        <taxon>Bacillaceae</taxon>
        <taxon>Lysinibacillus</taxon>
    </lineage>
</organism>
<name>A0ABV2PPW5_9BACI</name>
<dbReference type="Gene3D" id="2.60.120.260">
    <property type="entry name" value="Galactose-binding domain-like"/>
    <property type="match status" value="1"/>
</dbReference>
<evidence type="ECO:0000256" key="3">
    <source>
        <dbReference type="ARBA" id="ARBA00023163"/>
    </source>
</evidence>
<dbReference type="PANTHER" id="PTHR47504:SF6">
    <property type="entry name" value="ARAC-FAMILY TRANSCRIPTIONAL REGULATOR"/>
    <property type="match status" value="1"/>
</dbReference>
<keyword evidence="6" id="KW-1185">Reference proteome</keyword>
<sequence length="293" mass="33531">MEYSRATQRTIAYMEEHLSEEIQLVSLPKIVGYSRFHLSRIFKLETGLTIGEYIRVRRLATAASYLLYSDESILTIAFELQFQSQEAFTRAFKDVYKLPPGKYRKLMQSLSMMEEEQAMNAQQPIKGWLLSGANPELYGFQVDEAVFHAGTKSGVLYAKEVTNNREHFATMMQGFQAHAYKGKRLKMSCYLKTAQVTKCGAWLRIDNGTGDTIQFDNMDNRSIQGTTEWNHYSIVLDVPEESVSIYFGVLLIGAGKVWADGFRFEEVDNKVPTTNMLTQEQLPKQPFNLDFSE</sequence>
<evidence type="ECO:0000259" key="4">
    <source>
        <dbReference type="PROSITE" id="PS01124"/>
    </source>
</evidence>
<feature type="domain" description="HTH araC/xylS-type" evidence="4">
    <location>
        <begin position="8"/>
        <end position="106"/>
    </location>
</feature>
<dbReference type="InterPro" id="IPR018060">
    <property type="entry name" value="HTH_AraC"/>
</dbReference>
<evidence type="ECO:0000313" key="5">
    <source>
        <dbReference type="EMBL" id="MET4562839.1"/>
    </source>
</evidence>
<keyword evidence="3" id="KW-0804">Transcription</keyword>
<dbReference type="PROSITE" id="PS00041">
    <property type="entry name" value="HTH_ARAC_FAMILY_1"/>
    <property type="match status" value="1"/>
</dbReference>
<dbReference type="PANTHER" id="PTHR47504">
    <property type="entry name" value="RIGHT ORIGIN-BINDING PROTEIN"/>
    <property type="match status" value="1"/>
</dbReference>
<dbReference type="RefSeq" id="WP_354472817.1">
    <property type="nucleotide sequence ID" value="NZ_JBEPSB010000026.1"/>
</dbReference>
<dbReference type="InterPro" id="IPR009057">
    <property type="entry name" value="Homeodomain-like_sf"/>
</dbReference>
<dbReference type="InterPro" id="IPR050959">
    <property type="entry name" value="MarA-like"/>
</dbReference>
<evidence type="ECO:0000256" key="2">
    <source>
        <dbReference type="ARBA" id="ARBA00023125"/>
    </source>
</evidence>
<dbReference type="Gene3D" id="1.10.10.60">
    <property type="entry name" value="Homeodomain-like"/>
    <property type="match status" value="2"/>
</dbReference>
<dbReference type="SUPFAM" id="SSF46689">
    <property type="entry name" value="Homeodomain-like"/>
    <property type="match status" value="2"/>
</dbReference>
<accession>A0ABV2PPW5</accession>
<dbReference type="SMART" id="SM00342">
    <property type="entry name" value="HTH_ARAC"/>
    <property type="match status" value="1"/>
</dbReference>
<protein>
    <submittedName>
        <fullName evidence="5">AraC family transcriptional regulator</fullName>
    </submittedName>
</protein>
<keyword evidence="1" id="KW-0805">Transcription regulation</keyword>
<comment type="caution">
    <text evidence="5">The sequence shown here is derived from an EMBL/GenBank/DDBJ whole genome shotgun (WGS) entry which is preliminary data.</text>
</comment>
<dbReference type="InterPro" id="IPR018062">
    <property type="entry name" value="HTH_AraC-typ_CS"/>
</dbReference>
<keyword evidence="2" id="KW-0238">DNA-binding</keyword>
<dbReference type="Pfam" id="PF12833">
    <property type="entry name" value="HTH_18"/>
    <property type="match status" value="1"/>
</dbReference>
<gene>
    <name evidence="5" type="ORF">ABIA69_004030</name>
</gene>
<proteinExistence type="predicted"/>
<dbReference type="Proteomes" id="UP001549363">
    <property type="component" value="Unassembled WGS sequence"/>
</dbReference>
<reference evidence="5 6" key="1">
    <citation type="submission" date="2024-06" db="EMBL/GenBank/DDBJ databases">
        <title>Sorghum-associated microbial communities from plants grown in Nebraska, USA.</title>
        <authorList>
            <person name="Schachtman D."/>
        </authorList>
    </citation>
    <scope>NUCLEOTIDE SEQUENCE [LARGE SCALE GENOMIC DNA]</scope>
    <source>
        <strain evidence="5 6">736</strain>
    </source>
</reference>